<dbReference type="InterPro" id="IPR002591">
    <property type="entry name" value="Phosphodiest/P_Trfase"/>
</dbReference>
<evidence type="ECO:0000256" key="1">
    <source>
        <dbReference type="PROSITE-ProRule" id="PRU00182"/>
    </source>
</evidence>
<dbReference type="SUPFAM" id="SSF49899">
    <property type="entry name" value="Concanavalin A-like lectins/glucanases"/>
    <property type="match status" value="1"/>
</dbReference>
<feature type="region of interest" description="Disordered" evidence="2">
    <location>
        <begin position="858"/>
        <end position="982"/>
    </location>
</feature>
<feature type="chain" id="PRO_5047461635" evidence="3">
    <location>
        <begin position="28"/>
        <end position="1132"/>
    </location>
</feature>
<dbReference type="Gene3D" id="3.40.720.10">
    <property type="entry name" value="Alkaline Phosphatase, subunit A"/>
    <property type="match status" value="1"/>
</dbReference>
<dbReference type="InterPro" id="IPR017850">
    <property type="entry name" value="Alkaline_phosphatase_core_sf"/>
</dbReference>
<proteinExistence type="predicted"/>
<organism evidence="5 6">
    <name type="scientific">Lactiplantibacillus dongliensis</name>
    <dbReference type="NCBI Taxonomy" id="2559919"/>
    <lineage>
        <taxon>Bacteria</taxon>
        <taxon>Bacillati</taxon>
        <taxon>Bacillota</taxon>
        <taxon>Bacilli</taxon>
        <taxon>Lactobacillales</taxon>
        <taxon>Lactobacillaceae</taxon>
        <taxon>Lactiplantibacillus</taxon>
    </lineage>
</organism>
<name>A0ABW1R8M4_9LACO</name>
<dbReference type="Pfam" id="PF01663">
    <property type="entry name" value="Phosphodiest"/>
    <property type="match status" value="1"/>
</dbReference>
<dbReference type="EMBL" id="JBHSSD010000053">
    <property type="protein sequence ID" value="MFC6165519.1"/>
    <property type="molecule type" value="Genomic_DNA"/>
</dbReference>
<feature type="domain" description="DUF5776" evidence="4">
    <location>
        <begin position="1060"/>
        <end position="1122"/>
    </location>
</feature>
<evidence type="ECO:0000313" key="6">
    <source>
        <dbReference type="Proteomes" id="UP001596253"/>
    </source>
</evidence>
<protein>
    <submittedName>
        <fullName evidence="5">LamG-like jellyroll fold domain-containing protein</fullName>
    </submittedName>
</protein>
<evidence type="ECO:0000313" key="5">
    <source>
        <dbReference type="EMBL" id="MFC6165519.1"/>
    </source>
</evidence>
<dbReference type="InterPro" id="IPR044081">
    <property type="entry name" value="DUF5776"/>
</dbReference>
<dbReference type="Proteomes" id="UP001596253">
    <property type="component" value="Unassembled WGS sequence"/>
</dbReference>
<feature type="compositionally biased region" description="Low complexity" evidence="2">
    <location>
        <begin position="868"/>
        <end position="877"/>
    </location>
</feature>
<accession>A0ABW1R8M4</accession>
<keyword evidence="1" id="KW-0694">RNA-binding</keyword>
<feature type="signal peptide" evidence="3">
    <location>
        <begin position="1"/>
        <end position="27"/>
    </location>
</feature>
<gene>
    <name evidence="5" type="ORF">ACFP3T_12630</name>
</gene>
<feature type="compositionally biased region" description="Basic residues" evidence="2">
    <location>
        <begin position="971"/>
        <end position="982"/>
    </location>
</feature>
<dbReference type="SUPFAM" id="SSF53649">
    <property type="entry name" value="Alkaline phosphatase-like"/>
    <property type="match status" value="1"/>
</dbReference>
<dbReference type="Pfam" id="PF13385">
    <property type="entry name" value="Laminin_G_3"/>
    <property type="match status" value="1"/>
</dbReference>
<sequence length="1132" mass="123214">MKTRVLTTIALCSATLSLLTTATPAFATAIQYQSHSVANPKTTIKPFVDIDLSQANPIDGVKTIPEIIALGTPQVVTDPTIKGKVTSFDGSSGYVVPFTEGNYTEIKNGVTLEAFFKYEGPASGEKDIFSNQEGGGLGLGIQNGKLTFFAHDGKGYKTPNSTFKQGKWNHAVGIIDFKNHKTKLYLNGKLVGSVTNSGNFKRANSTNHFMIGGDSGKDTSYVQSAMIGEVKTARIYNHVLSDAEVQQLSTAARADITSEKEVIQAFDTQLVGSDDVVAGHKYSLNVHTRQQTAGDINNLEYDVLYDQDKFDFISADQLLGSSSTTVTQTSAGVLHVKTSAVLSKSEMRKYSQTKLARINLLAKVNGHQNEKTELTVKNVSASVDGKRVTDPKMTIAGQQKVTIHAKNINDYNGDGIVGAGDIALAPAERKQAVAQAAKIQPYKHVIVLTTDGGGNPWDPEGMYYAKDDKTIPTWTKDKAILAKRKNTYTIDLFKNKFAMSTDAEAVRPTISAQNYSSMIHGIPWGDMDESYKMTNTSAGSEYFNDFGKEQAKYPSVFKVLQKAAPNQNMAAFSEWAPFLNGIMEPDAAIEKQHSGAFKSFDDVANYVGSDQFKDTSVVYMQSDQMDIEGHARGWYNDNYWKHYARYDSLFKTVMDKLEATGHIHDTLVIANADHGGALHRHGGPYSNDKSNYNIFLALGGETVDAGKRIKGGSNADISSLILNALQVPQPASMVGKVFDPSAFLDQTELVKKKRQVEAINLKNGQGKFDLQFKANGNRQVRTLDAQIDLAGQMIDDVKVSKGTKVLRKAVDHGILKLTLSFDKQPATDLATVTLRAGKTRSAAKTTIKQAMLGTDKGAEILPDLVNDTKPGSTTTPNPGKPGTGNTVLPTPAPEKPGTGNTVLPTPAPEKPGTGNTTAPKPGNNQGTNNSTSSNINTNGTTNRPNGSVSSNSQTSASAGDAVSANSESESHKKKPAKKNKLKGKIVYAQKKIGFYKKAKFTKKNRYKFFAVKSQNKWAQFKIVTKKGNRYQVKDINEGSKTYGKTGYITTNSKYITSADYTEKPNKVKVINAKGLSAYNSKTLKGKHKTYKRGMMLKIKKLVKSKGKLRLQLKNGKYITVDKHKIHAYFSHE</sequence>
<keyword evidence="6" id="KW-1185">Reference proteome</keyword>
<evidence type="ECO:0000256" key="3">
    <source>
        <dbReference type="SAM" id="SignalP"/>
    </source>
</evidence>
<dbReference type="Gene3D" id="2.60.120.200">
    <property type="match status" value="1"/>
</dbReference>
<evidence type="ECO:0000259" key="4">
    <source>
        <dbReference type="Pfam" id="PF19087"/>
    </source>
</evidence>
<dbReference type="Pfam" id="PF19087">
    <property type="entry name" value="DUF5776"/>
    <property type="match status" value="1"/>
</dbReference>
<reference evidence="6" key="1">
    <citation type="journal article" date="2019" name="Int. J. Syst. Evol. Microbiol.">
        <title>The Global Catalogue of Microorganisms (GCM) 10K type strain sequencing project: providing services to taxonomists for standard genome sequencing and annotation.</title>
        <authorList>
            <consortium name="The Broad Institute Genomics Platform"/>
            <consortium name="The Broad Institute Genome Sequencing Center for Infectious Disease"/>
            <person name="Wu L."/>
            <person name="Ma J."/>
        </authorList>
    </citation>
    <scope>NUCLEOTIDE SEQUENCE [LARGE SCALE GENOMIC DNA]</scope>
    <source>
        <strain evidence="6">CCM 8932</strain>
    </source>
</reference>
<keyword evidence="3" id="KW-0732">Signal</keyword>
<dbReference type="PROSITE" id="PS50889">
    <property type="entry name" value="S4"/>
    <property type="match status" value="1"/>
</dbReference>
<feature type="compositionally biased region" description="Low complexity" evidence="2">
    <location>
        <begin position="922"/>
        <end position="957"/>
    </location>
</feature>
<dbReference type="InterPro" id="IPR013320">
    <property type="entry name" value="ConA-like_dom_sf"/>
</dbReference>
<evidence type="ECO:0000256" key="2">
    <source>
        <dbReference type="SAM" id="MobiDB-lite"/>
    </source>
</evidence>
<dbReference type="Gene3D" id="2.60.40.680">
    <property type="match status" value="1"/>
</dbReference>
<dbReference type="RefSeq" id="WP_137641190.1">
    <property type="nucleotide sequence ID" value="NZ_BJDK01000043.1"/>
</dbReference>
<comment type="caution">
    <text evidence="5">The sequence shown here is derived from an EMBL/GenBank/DDBJ whole genome shotgun (WGS) entry which is preliminary data.</text>
</comment>